<comment type="subcellular location">
    <subcellularLocation>
        <location evidence="1">Membrane</location>
    </subcellularLocation>
</comment>
<dbReference type="OrthoDB" id="9792218at2"/>
<feature type="transmembrane region" description="Helical" evidence="6">
    <location>
        <begin position="71"/>
        <end position="95"/>
    </location>
</feature>
<evidence type="ECO:0000313" key="9">
    <source>
        <dbReference type="Proteomes" id="UP000268727"/>
    </source>
</evidence>
<keyword evidence="9" id="KW-1185">Reference proteome</keyword>
<keyword evidence="4 6" id="KW-0472">Membrane</keyword>
<keyword evidence="3 6" id="KW-1133">Transmembrane helix</keyword>
<name>A0A3N1HCT4_9PSEU</name>
<dbReference type="Gene3D" id="2.30.30.60">
    <property type="match status" value="1"/>
</dbReference>
<dbReference type="Gene3D" id="1.10.287.1260">
    <property type="match status" value="1"/>
</dbReference>
<feature type="transmembrane region" description="Helical" evidence="6">
    <location>
        <begin position="47"/>
        <end position="65"/>
    </location>
</feature>
<gene>
    <name evidence="8" type="ORF">EDD40_5732</name>
</gene>
<evidence type="ECO:0000256" key="3">
    <source>
        <dbReference type="ARBA" id="ARBA00022989"/>
    </source>
</evidence>
<dbReference type="InterPro" id="IPR023408">
    <property type="entry name" value="MscS_beta-dom_sf"/>
</dbReference>
<dbReference type="SUPFAM" id="SSF50182">
    <property type="entry name" value="Sm-like ribonucleoproteins"/>
    <property type="match status" value="1"/>
</dbReference>
<dbReference type="PANTHER" id="PTHR30566:SF25">
    <property type="entry name" value="INNER MEMBRANE PROTEIN"/>
    <property type="match status" value="1"/>
</dbReference>
<protein>
    <submittedName>
        <fullName evidence="8">Mechanosensitive ion channel-like protein</fullName>
    </submittedName>
</protein>
<dbReference type="RefSeq" id="WP_123745639.1">
    <property type="nucleotide sequence ID" value="NZ_RJKM01000001.1"/>
</dbReference>
<dbReference type="GO" id="GO:0055085">
    <property type="term" value="P:transmembrane transport"/>
    <property type="evidence" value="ECO:0007669"/>
    <property type="project" value="InterPro"/>
</dbReference>
<accession>A0A3N1HCT4</accession>
<dbReference type="InterPro" id="IPR006685">
    <property type="entry name" value="MscS_channel_2nd"/>
</dbReference>
<feature type="transmembrane region" description="Helical" evidence="6">
    <location>
        <begin position="6"/>
        <end position="26"/>
    </location>
</feature>
<proteinExistence type="predicted"/>
<dbReference type="EMBL" id="RJKM01000001">
    <property type="protein sequence ID" value="ROP40324.1"/>
    <property type="molecule type" value="Genomic_DNA"/>
</dbReference>
<feature type="compositionally biased region" description="Polar residues" evidence="5">
    <location>
        <begin position="372"/>
        <end position="385"/>
    </location>
</feature>
<evidence type="ECO:0000259" key="7">
    <source>
        <dbReference type="Pfam" id="PF00924"/>
    </source>
</evidence>
<feature type="region of interest" description="Disordered" evidence="5">
    <location>
        <begin position="341"/>
        <end position="385"/>
    </location>
</feature>
<sequence length="385" mass="41300">MLAAVVTFAGSLLVALLAVTLVHRVVRRIGRRSALFAGLARHAHRPALAVAALVAVQLSLGVAAHGDWRPVALHVTGIALILAGAWLLAALLVVIEDATLARIRVDVSDNRHARRVHTQITLVRRVTVVVVSVLAAAAVLMTFPAARAAGTSLLASAGVIGAIAALAAQSLLGNVFAGVQIAFSDALRLDDVVVVEGQWGRVEDITLTYVVVHLWDDRRLILPTAYFLKTPFENWTRTQSALLGTVELDLDWTVPVEELRQELRHALETSDLWDGRVCVLQVTDAVGSFVRVRALVSASDAGRLWDLRCVAREHLVAWLRARHPGALPQVRVRELPRAAATAPVPAANGSSDNRVFGESADGEERVQAFSGPEQTAPSAQPVQPR</sequence>
<dbReference type="PANTHER" id="PTHR30566">
    <property type="entry name" value="YNAI-RELATED MECHANOSENSITIVE ION CHANNEL"/>
    <property type="match status" value="1"/>
</dbReference>
<evidence type="ECO:0000256" key="5">
    <source>
        <dbReference type="SAM" id="MobiDB-lite"/>
    </source>
</evidence>
<dbReference type="Pfam" id="PF00924">
    <property type="entry name" value="MS_channel_2nd"/>
    <property type="match status" value="1"/>
</dbReference>
<dbReference type="Proteomes" id="UP000268727">
    <property type="component" value="Unassembled WGS sequence"/>
</dbReference>
<evidence type="ECO:0000256" key="4">
    <source>
        <dbReference type="ARBA" id="ARBA00023136"/>
    </source>
</evidence>
<feature type="domain" description="Mechanosensitive ion channel MscS" evidence="7">
    <location>
        <begin position="171"/>
        <end position="237"/>
    </location>
</feature>
<feature type="transmembrane region" description="Helical" evidence="6">
    <location>
        <begin position="149"/>
        <end position="168"/>
    </location>
</feature>
<reference evidence="8 9" key="1">
    <citation type="submission" date="2018-11" db="EMBL/GenBank/DDBJ databases">
        <title>Sequencing the genomes of 1000 actinobacteria strains.</title>
        <authorList>
            <person name="Klenk H.-P."/>
        </authorList>
    </citation>
    <scope>NUCLEOTIDE SEQUENCE [LARGE SCALE GENOMIC DNA]</scope>
    <source>
        <strain evidence="8 9">DSM 44231</strain>
    </source>
</reference>
<evidence type="ECO:0000313" key="8">
    <source>
        <dbReference type="EMBL" id="ROP40324.1"/>
    </source>
</evidence>
<feature type="transmembrane region" description="Helical" evidence="6">
    <location>
        <begin position="122"/>
        <end position="143"/>
    </location>
</feature>
<dbReference type="AlphaFoldDB" id="A0A3N1HCT4"/>
<keyword evidence="2 6" id="KW-0812">Transmembrane</keyword>
<evidence type="ECO:0000256" key="2">
    <source>
        <dbReference type="ARBA" id="ARBA00022692"/>
    </source>
</evidence>
<evidence type="ECO:0000256" key="6">
    <source>
        <dbReference type="SAM" id="Phobius"/>
    </source>
</evidence>
<comment type="caution">
    <text evidence="8">The sequence shown here is derived from an EMBL/GenBank/DDBJ whole genome shotgun (WGS) entry which is preliminary data.</text>
</comment>
<evidence type="ECO:0000256" key="1">
    <source>
        <dbReference type="ARBA" id="ARBA00004370"/>
    </source>
</evidence>
<dbReference type="InterPro" id="IPR010920">
    <property type="entry name" value="LSM_dom_sf"/>
</dbReference>
<dbReference type="GO" id="GO:0016020">
    <property type="term" value="C:membrane"/>
    <property type="evidence" value="ECO:0007669"/>
    <property type="project" value="UniProtKB-SubCell"/>
</dbReference>
<organism evidence="8 9">
    <name type="scientific">Saccharothrix texasensis</name>
    <dbReference type="NCBI Taxonomy" id="103734"/>
    <lineage>
        <taxon>Bacteria</taxon>
        <taxon>Bacillati</taxon>
        <taxon>Actinomycetota</taxon>
        <taxon>Actinomycetes</taxon>
        <taxon>Pseudonocardiales</taxon>
        <taxon>Pseudonocardiaceae</taxon>
        <taxon>Saccharothrix</taxon>
    </lineage>
</organism>